<keyword evidence="3" id="KW-0862">Zinc</keyword>
<dbReference type="EMBL" id="CAICTM010001499">
    <property type="protein sequence ID" value="CAB9524159.1"/>
    <property type="molecule type" value="Genomic_DNA"/>
</dbReference>
<evidence type="ECO:0000256" key="2">
    <source>
        <dbReference type="ARBA" id="ARBA00022771"/>
    </source>
</evidence>
<comment type="caution">
    <text evidence="6">The sequence shown here is derived from an EMBL/GenBank/DDBJ whole genome shotgun (WGS) entry which is preliminary data.</text>
</comment>
<reference evidence="6" key="1">
    <citation type="submission" date="2020-06" db="EMBL/GenBank/DDBJ databases">
        <authorList>
            <consortium name="Plant Systems Biology data submission"/>
        </authorList>
    </citation>
    <scope>NUCLEOTIDE SEQUENCE</scope>
    <source>
        <strain evidence="6">D6</strain>
    </source>
</reference>
<dbReference type="InterPro" id="IPR011990">
    <property type="entry name" value="TPR-like_helical_dom_sf"/>
</dbReference>
<keyword evidence="2 4" id="KW-0863">Zinc-finger</keyword>
<dbReference type="Proteomes" id="UP001153069">
    <property type="component" value="Unassembled WGS sequence"/>
</dbReference>
<dbReference type="SUPFAM" id="SSF144232">
    <property type="entry name" value="HIT/MYND zinc finger-like"/>
    <property type="match status" value="1"/>
</dbReference>
<evidence type="ECO:0000256" key="3">
    <source>
        <dbReference type="ARBA" id="ARBA00022833"/>
    </source>
</evidence>
<evidence type="ECO:0000313" key="6">
    <source>
        <dbReference type="EMBL" id="CAB9524159.1"/>
    </source>
</evidence>
<dbReference type="AlphaFoldDB" id="A0A9N8ES81"/>
<name>A0A9N8ES81_9STRA</name>
<evidence type="ECO:0000256" key="1">
    <source>
        <dbReference type="ARBA" id="ARBA00022723"/>
    </source>
</evidence>
<evidence type="ECO:0000256" key="4">
    <source>
        <dbReference type="PROSITE-ProRule" id="PRU00134"/>
    </source>
</evidence>
<keyword evidence="7" id="KW-1185">Reference proteome</keyword>
<dbReference type="SUPFAM" id="SSF48452">
    <property type="entry name" value="TPR-like"/>
    <property type="match status" value="1"/>
</dbReference>
<sequence length="362" mass="41249">MTTPLDRATINKHFRNEEERNTFLRRLKRSMKRRIHQNSAEEFFEDARRIDGLDDNFEFSVDNLLALVDQFPDSKTAMGLLESAICCVIGHEAFENGDIKAAASAYADVYRKNSLVLRWQSSKMQGAMEAFNRLSTDATQLNQHRAEALFVHANILFVRGEHHKGLQRLSLAQLLLPNDPYFPAIEGCILAMQMQASRALQAFKKAETLGCEDPEHTLFHQAILLDLSTQKDGKSSALLQRFVKCAEPDARKLPEACYRLALLHGHRGPRHMGEAKRFYTLGEKAERDGLSVFKDEASQWRIKARALVKHYHECGNSSCRSAGTMDCTACEQVFYCSKVCQKAHWPAHRRWCKKHRKISPTG</sequence>
<dbReference type="PROSITE" id="PS50865">
    <property type="entry name" value="ZF_MYND_2"/>
    <property type="match status" value="1"/>
</dbReference>
<feature type="domain" description="MYND-type" evidence="5">
    <location>
        <begin position="311"/>
        <end position="352"/>
    </location>
</feature>
<dbReference type="Gene3D" id="6.10.140.2220">
    <property type="match status" value="1"/>
</dbReference>
<dbReference type="Pfam" id="PF01753">
    <property type="entry name" value="zf-MYND"/>
    <property type="match status" value="1"/>
</dbReference>
<dbReference type="OrthoDB" id="443682at2759"/>
<dbReference type="InterPro" id="IPR002893">
    <property type="entry name" value="Znf_MYND"/>
</dbReference>
<gene>
    <name evidence="6" type="ORF">SEMRO_1501_G277910.1</name>
</gene>
<evidence type="ECO:0000313" key="7">
    <source>
        <dbReference type="Proteomes" id="UP001153069"/>
    </source>
</evidence>
<evidence type="ECO:0000259" key="5">
    <source>
        <dbReference type="PROSITE" id="PS50865"/>
    </source>
</evidence>
<protein>
    <recommendedName>
        <fullName evidence="5">MYND-type domain-containing protein</fullName>
    </recommendedName>
</protein>
<dbReference type="Gene3D" id="1.25.40.10">
    <property type="entry name" value="Tetratricopeptide repeat domain"/>
    <property type="match status" value="1"/>
</dbReference>
<proteinExistence type="predicted"/>
<dbReference type="GO" id="GO:0008270">
    <property type="term" value="F:zinc ion binding"/>
    <property type="evidence" value="ECO:0007669"/>
    <property type="project" value="UniProtKB-KW"/>
</dbReference>
<keyword evidence="1" id="KW-0479">Metal-binding</keyword>
<accession>A0A9N8ES81</accession>
<organism evidence="6 7">
    <name type="scientific">Seminavis robusta</name>
    <dbReference type="NCBI Taxonomy" id="568900"/>
    <lineage>
        <taxon>Eukaryota</taxon>
        <taxon>Sar</taxon>
        <taxon>Stramenopiles</taxon>
        <taxon>Ochrophyta</taxon>
        <taxon>Bacillariophyta</taxon>
        <taxon>Bacillariophyceae</taxon>
        <taxon>Bacillariophycidae</taxon>
        <taxon>Naviculales</taxon>
        <taxon>Naviculaceae</taxon>
        <taxon>Seminavis</taxon>
    </lineage>
</organism>